<dbReference type="EMBL" id="FNWU01000012">
    <property type="protein sequence ID" value="SEH60649.1"/>
    <property type="molecule type" value="Genomic_DNA"/>
</dbReference>
<reference evidence="1 2" key="1">
    <citation type="submission" date="2016-10" db="EMBL/GenBank/DDBJ databases">
        <authorList>
            <person name="de Groot N.N."/>
        </authorList>
    </citation>
    <scope>NUCLEOTIDE SEQUENCE [LARGE SCALE GENOMIC DNA]</scope>
    <source>
        <strain evidence="1 2">IBRC-M10418</strain>
    </source>
</reference>
<dbReference type="AlphaFoldDB" id="A0A1H6JEJ9"/>
<proteinExistence type="predicted"/>
<protein>
    <submittedName>
        <fullName evidence="1">Uncharacterized protein</fullName>
    </submittedName>
</protein>
<accession>A0A1H6JEJ9</accession>
<dbReference type="Proteomes" id="UP000199215">
    <property type="component" value="Unassembled WGS sequence"/>
</dbReference>
<evidence type="ECO:0000313" key="2">
    <source>
        <dbReference type="Proteomes" id="UP000199215"/>
    </source>
</evidence>
<organism evidence="1 2">
    <name type="scientific">Halopenitus malekzadehii</name>
    <dbReference type="NCBI Taxonomy" id="1267564"/>
    <lineage>
        <taxon>Archaea</taxon>
        <taxon>Methanobacteriati</taxon>
        <taxon>Methanobacteriota</taxon>
        <taxon>Stenosarchaea group</taxon>
        <taxon>Halobacteria</taxon>
        <taxon>Halobacteriales</taxon>
        <taxon>Haloferacaceae</taxon>
        <taxon>Halopenitus</taxon>
    </lineage>
</organism>
<evidence type="ECO:0000313" key="1">
    <source>
        <dbReference type="EMBL" id="SEH60649.1"/>
    </source>
</evidence>
<keyword evidence="2" id="KW-1185">Reference proteome</keyword>
<name>A0A1H6JEJ9_9EURY</name>
<dbReference type="STRING" id="1267564.SAMN05192561_11224"/>
<gene>
    <name evidence="1" type="ORF">SAMN05192561_11224</name>
</gene>
<sequence length="237" mass="26211">MSAKSPTPQSHESSESEYDCGFDACDDVFTEGTGVNSSFCSTDCYYRHKGKSALQQIKSDHRFCATCFQRVKTTSAPSEDWVDRGSSPMDVALANGAVLTNGDGEITLDATECRHARPTATDSAIGYQYRTENTTLVVDDVDSGDPYQRLERTKWGCKCGNVDLSERHEVLEDVEIESILPSLWRCLVALVQDNAIGPDQVDANAALKDRFLGAARESWRDWRFIIGYALYGPGVNR</sequence>